<sequence>MVSDRVYRLLKITKDAMFENKYAGIPLKVFNDEEIFELELRNVFTKNWVFLGFESEIPNPGDYVLRYIGIDPFIVIRGEDNKIRTLLNICRHKGNLIIRDERGNSKFFQCPYHGWTYDYKGKLVGVPFREKGFKNLDLESWGLIQARTETYEGLIFATINPKAPSLEEYLGDAKWYLDIIVKATGGIEVIGPPHKWIADINWKSDVDNFGDSLHPFYTHKVIGDLGLIETRKNRFSNSKTVSRTEFLVVDIKDKRNFPVSWLIYRMDPNQEDVYFSYPAEIVKSFNQSSVNEDQWYILRKGAAMIFSVYPNLNIIIEGFTKIGSKDPYLPVLFFRQTNPLAPDKSIIWRWYPVPKGTPEDLRIKLADLARATFSSTGVIEQDDVFMWRGQTRAARGIIAEDIILNYQFGSLGMGDVDIVKDAKWPGTVIGTNLSDIGLKTFWKRWALDMLGESNE</sequence>
<reference evidence="8 9" key="1">
    <citation type="journal article" date="2021" name="Environ. Microbiol.">
        <title>New insights into the diversity and evolution of the archaeal mobilome from three complete genomes of Saccharolobus shibatae.</title>
        <authorList>
            <person name="Medvedeva S."/>
            <person name="Brandt D."/>
            <person name="Cvirkaite-Krupovic V."/>
            <person name="Liu Y."/>
            <person name="Severinov K."/>
            <person name="Ishino S."/>
            <person name="Ishino Y."/>
            <person name="Prangishvili D."/>
            <person name="Kalinowski J."/>
            <person name="Krupovic M."/>
        </authorList>
    </citation>
    <scope>NUCLEOTIDE SEQUENCE [LARGE SCALE GENOMIC DNA]</scope>
    <source>
        <strain evidence="8 9">S38A</strain>
    </source>
</reference>
<gene>
    <name evidence="8" type="ORF">J5U22_02002</name>
</gene>
<dbReference type="Pfam" id="PF00355">
    <property type="entry name" value="Rieske"/>
    <property type="match status" value="1"/>
</dbReference>
<organism evidence="8 9">
    <name type="scientific">Saccharolobus shibatae</name>
    <dbReference type="NCBI Taxonomy" id="2286"/>
    <lineage>
        <taxon>Archaea</taxon>
        <taxon>Thermoproteota</taxon>
        <taxon>Thermoprotei</taxon>
        <taxon>Sulfolobales</taxon>
        <taxon>Sulfolobaceae</taxon>
        <taxon>Saccharolobus</taxon>
    </lineage>
</organism>
<accession>A0A8F5C1W3</accession>
<dbReference type="InterPro" id="IPR017941">
    <property type="entry name" value="Rieske_2Fe-2S"/>
</dbReference>
<evidence type="ECO:0000313" key="8">
    <source>
        <dbReference type="EMBL" id="QXJ35455.1"/>
    </source>
</evidence>
<evidence type="ECO:0000256" key="1">
    <source>
        <dbReference type="ARBA" id="ARBA00008751"/>
    </source>
</evidence>
<dbReference type="GO" id="GO:0051537">
    <property type="term" value="F:2 iron, 2 sulfur cluster binding"/>
    <property type="evidence" value="ECO:0007669"/>
    <property type="project" value="UniProtKB-KW"/>
</dbReference>
<keyword evidence="9" id="KW-1185">Reference proteome</keyword>
<dbReference type="GO" id="GO:0016491">
    <property type="term" value="F:oxidoreductase activity"/>
    <property type="evidence" value="ECO:0007669"/>
    <property type="project" value="UniProtKB-KW"/>
</dbReference>
<dbReference type="GO" id="GO:0046872">
    <property type="term" value="F:metal ion binding"/>
    <property type="evidence" value="ECO:0007669"/>
    <property type="project" value="UniProtKB-KW"/>
</dbReference>
<comment type="similarity">
    <text evidence="1">Belongs to the bacterial ring-hydroxylating dioxygenase alpha subunit family.</text>
</comment>
<keyword evidence="4" id="KW-0560">Oxidoreductase</keyword>
<dbReference type="PRINTS" id="PR00090">
    <property type="entry name" value="RNGDIOXGNASE"/>
</dbReference>
<dbReference type="PANTHER" id="PTHR43756:SF1">
    <property type="entry name" value="3-PHENYLPROPIONATE_CINNAMIC ACID DIOXYGENASE SUBUNIT ALPHA"/>
    <property type="match status" value="1"/>
</dbReference>
<keyword evidence="3" id="KW-0479">Metal-binding</keyword>
<name>A0A8F5C1W3_9CREN</name>
<evidence type="ECO:0000256" key="3">
    <source>
        <dbReference type="ARBA" id="ARBA00022723"/>
    </source>
</evidence>
<dbReference type="Gene3D" id="3.90.380.10">
    <property type="entry name" value="Naphthalene 1,2-dioxygenase Alpha Subunit, Chain A, domain 1"/>
    <property type="match status" value="1"/>
</dbReference>
<keyword evidence="5" id="KW-0408">Iron</keyword>
<dbReference type="PANTHER" id="PTHR43756">
    <property type="entry name" value="CHOLINE MONOOXYGENASE, CHLOROPLASTIC"/>
    <property type="match status" value="1"/>
</dbReference>
<dbReference type="SUPFAM" id="SSF55961">
    <property type="entry name" value="Bet v1-like"/>
    <property type="match status" value="1"/>
</dbReference>
<dbReference type="Proteomes" id="UP000694036">
    <property type="component" value="Chromosome"/>
</dbReference>
<dbReference type="SUPFAM" id="SSF50022">
    <property type="entry name" value="ISP domain"/>
    <property type="match status" value="1"/>
</dbReference>
<dbReference type="AlphaFoldDB" id="A0A8F5C1W3"/>
<evidence type="ECO:0000256" key="6">
    <source>
        <dbReference type="ARBA" id="ARBA00023014"/>
    </source>
</evidence>
<evidence type="ECO:0000256" key="5">
    <source>
        <dbReference type="ARBA" id="ARBA00023004"/>
    </source>
</evidence>
<evidence type="ECO:0000256" key="4">
    <source>
        <dbReference type="ARBA" id="ARBA00023002"/>
    </source>
</evidence>
<dbReference type="Gene3D" id="2.102.10.10">
    <property type="entry name" value="Rieske [2Fe-2S] iron-sulphur domain"/>
    <property type="match status" value="1"/>
</dbReference>
<dbReference type="EMBL" id="CP077713">
    <property type="protein sequence ID" value="QXJ35455.1"/>
    <property type="molecule type" value="Genomic_DNA"/>
</dbReference>
<dbReference type="PROSITE" id="PS51296">
    <property type="entry name" value="RIESKE"/>
    <property type="match status" value="1"/>
</dbReference>
<dbReference type="InterPro" id="IPR036922">
    <property type="entry name" value="Rieske_2Fe-2S_sf"/>
</dbReference>
<evidence type="ECO:0000313" key="9">
    <source>
        <dbReference type="Proteomes" id="UP000694036"/>
    </source>
</evidence>
<feature type="domain" description="Rieske" evidence="7">
    <location>
        <begin position="48"/>
        <end position="157"/>
    </location>
</feature>
<evidence type="ECO:0000259" key="7">
    <source>
        <dbReference type="PROSITE" id="PS51296"/>
    </source>
</evidence>
<keyword evidence="2" id="KW-0001">2Fe-2S</keyword>
<keyword evidence="6" id="KW-0411">Iron-sulfur</keyword>
<protein>
    <recommendedName>
        <fullName evidence="7">Rieske domain-containing protein</fullName>
    </recommendedName>
</protein>
<proteinExistence type="inferred from homology"/>
<dbReference type="InterPro" id="IPR001663">
    <property type="entry name" value="Rng_hydr_dOase-A"/>
</dbReference>
<evidence type="ECO:0000256" key="2">
    <source>
        <dbReference type="ARBA" id="ARBA00022714"/>
    </source>
</evidence>